<feature type="compositionally biased region" description="Low complexity" evidence="8">
    <location>
        <begin position="750"/>
        <end position="760"/>
    </location>
</feature>
<keyword evidence="4 7" id="KW-0863">Zinc-finger</keyword>
<dbReference type="SUPFAM" id="SSF57667">
    <property type="entry name" value="beta-beta-alpha zinc fingers"/>
    <property type="match status" value="3"/>
</dbReference>
<name>A0ABM1SEA5_LIMPO</name>
<feature type="domain" description="C2H2-type" evidence="9">
    <location>
        <begin position="916"/>
        <end position="943"/>
    </location>
</feature>
<evidence type="ECO:0000313" key="11">
    <source>
        <dbReference type="RefSeq" id="XP_022241959.1"/>
    </source>
</evidence>
<keyword evidence="10" id="KW-1185">Reference proteome</keyword>
<dbReference type="GeneID" id="111085841"/>
<dbReference type="Gene3D" id="3.30.160.60">
    <property type="entry name" value="Classic Zinc Finger"/>
    <property type="match status" value="5"/>
</dbReference>
<evidence type="ECO:0000256" key="5">
    <source>
        <dbReference type="ARBA" id="ARBA00022833"/>
    </source>
</evidence>
<evidence type="ECO:0000259" key="9">
    <source>
        <dbReference type="PROSITE" id="PS50157"/>
    </source>
</evidence>
<organism evidence="10 12">
    <name type="scientific">Limulus polyphemus</name>
    <name type="common">Atlantic horseshoe crab</name>
    <dbReference type="NCBI Taxonomy" id="6850"/>
    <lineage>
        <taxon>Eukaryota</taxon>
        <taxon>Metazoa</taxon>
        <taxon>Ecdysozoa</taxon>
        <taxon>Arthropoda</taxon>
        <taxon>Chelicerata</taxon>
        <taxon>Merostomata</taxon>
        <taxon>Xiphosura</taxon>
        <taxon>Limulidae</taxon>
        <taxon>Limulus</taxon>
    </lineage>
</organism>
<feature type="domain" description="C2H2-type" evidence="9">
    <location>
        <begin position="888"/>
        <end position="915"/>
    </location>
</feature>
<feature type="domain" description="C2H2-type" evidence="9">
    <location>
        <begin position="972"/>
        <end position="999"/>
    </location>
</feature>
<evidence type="ECO:0000313" key="13">
    <source>
        <dbReference type="RefSeq" id="XP_022241961.1"/>
    </source>
</evidence>
<proteinExistence type="predicted"/>
<evidence type="ECO:0000313" key="12">
    <source>
        <dbReference type="RefSeq" id="XP_022241960.1"/>
    </source>
</evidence>
<evidence type="ECO:0000256" key="8">
    <source>
        <dbReference type="SAM" id="MobiDB-lite"/>
    </source>
</evidence>
<dbReference type="Proteomes" id="UP000694941">
    <property type="component" value="Unplaced"/>
</dbReference>
<dbReference type="SMART" id="SM00355">
    <property type="entry name" value="ZnF_C2H2"/>
    <property type="match status" value="5"/>
</dbReference>
<feature type="region of interest" description="Disordered" evidence="8">
    <location>
        <begin position="736"/>
        <end position="763"/>
    </location>
</feature>
<dbReference type="RefSeq" id="XP_022241960.1">
    <property type="nucleotide sequence ID" value="XM_022386252.1"/>
</dbReference>
<reference evidence="11 12" key="1">
    <citation type="submission" date="2025-05" db="UniProtKB">
        <authorList>
            <consortium name="RefSeq"/>
        </authorList>
    </citation>
    <scope>IDENTIFICATION</scope>
    <source>
        <tissue evidence="11 12">Muscle</tissue>
    </source>
</reference>
<evidence type="ECO:0000256" key="7">
    <source>
        <dbReference type="PROSITE-ProRule" id="PRU00042"/>
    </source>
</evidence>
<dbReference type="PANTHER" id="PTHR16515">
    <property type="entry name" value="PR DOMAIN ZINC FINGER PROTEIN"/>
    <property type="match status" value="1"/>
</dbReference>
<evidence type="ECO:0000256" key="2">
    <source>
        <dbReference type="ARBA" id="ARBA00022723"/>
    </source>
</evidence>
<dbReference type="PROSITE" id="PS00028">
    <property type="entry name" value="ZINC_FINGER_C2H2_1"/>
    <property type="match status" value="5"/>
</dbReference>
<accession>A0ABM1SEA5</accession>
<keyword evidence="5" id="KW-0862">Zinc</keyword>
<feature type="domain" description="C2H2-type" evidence="9">
    <location>
        <begin position="1000"/>
        <end position="1027"/>
    </location>
</feature>
<comment type="subcellular location">
    <subcellularLocation>
        <location evidence="1">Nucleus</location>
    </subcellularLocation>
</comment>
<dbReference type="RefSeq" id="XP_022241959.1">
    <property type="nucleotide sequence ID" value="XM_022386251.1"/>
</dbReference>
<dbReference type="Pfam" id="PF00096">
    <property type="entry name" value="zf-C2H2"/>
    <property type="match status" value="4"/>
</dbReference>
<dbReference type="InterPro" id="IPR013087">
    <property type="entry name" value="Znf_C2H2_type"/>
</dbReference>
<keyword evidence="2" id="KW-0479">Metal-binding</keyword>
<gene>
    <name evidence="11 12 13" type="primary">LOC111085841</name>
</gene>
<evidence type="ECO:0000256" key="3">
    <source>
        <dbReference type="ARBA" id="ARBA00022737"/>
    </source>
</evidence>
<feature type="region of interest" description="Disordered" evidence="8">
    <location>
        <begin position="524"/>
        <end position="555"/>
    </location>
</feature>
<keyword evidence="3" id="KW-0677">Repeat</keyword>
<dbReference type="InterPro" id="IPR050331">
    <property type="entry name" value="Zinc_finger"/>
</dbReference>
<dbReference type="RefSeq" id="XP_022241961.1">
    <property type="nucleotide sequence ID" value="XM_022386253.1"/>
</dbReference>
<feature type="region of interest" description="Disordered" evidence="8">
    <location>
        <begin position="30"/>
        <end position="69"/>
    </location>
</feature>
<sequence length="1028" mass="108528">MMTDSAQSSVVTTSSGGSLFIVSDGNMANSTLLHTPQSSRDDNCEVNQDVSNSTSSEQDDTVIDSQPVHDQISPSEVELTGRENSFIRGRNSDSFSVERKTVLSSHGRISTIPEKNQDSGISGCVEEKTCTPPNSALYLHEDLKPSDLSMAKEHMTKHGGFAKKTNFSLAVPSNSSGLHVEHEVDPTSAAGLQLSDSHVMPPSNRVSSKNIQFIRDHTPTLSNLQSQGSYEVSGFIGVPSSAYSNGSKFQRLPPVSTIMQPRLASLVKGGFKIPSLESTHIASFVDLPRTSVTSSIDLSNAHDLQSSEAVCLSTISRPEEHIMVNPISLVANKSEAEGNFFGESVDSFQSGSTSLSEAGVVYSASASRGMSHSAPVIMSLPDFSKIHGGNLLISSIKDHVGHISSSVNKFARASHRGPLFLDDDGHPIVLPSTSPLLTPLDLGTATLSMVTSRISTQTAGKGIGQMNTSPSYNKIACSRPTLGVPTGVITAVGSSHSITPAASYVTTGVQEHPSLITQVENVHMSNTSPKNGSVLDGQDLSGVLGRSESEDDDADISEASNITTSSALDNISTSALPSILSSLASQSSYLLSSLVSSTSSSPLTLAKTALSSIPTTAGVPLIHGMQPSLAGSHIPYVSPFLLSGILPTSLSGSSVKQEPQEGTAVSAVTSTNSLSTLPSLVSILKQEAPLTGNINDSGPLPPFTVVSGLSSLSKRGLAGFDSAQVNFPSSVSHFGEISVKEEPTDNVETSPSESLSASQSPVLQNTSNISEISRLTTEPLAMISTNVQRNLSSPAMTHTTIVPSSNITSGFGCTATATSRTTPTNVVEMASTSLIGVSSGRKAIIVDKNVCQICRAGKPCNLHHSQPRSVSHQLVSGPLLSGDPTKPFQCNLCGKHLASKNVYQLHMRSHSGEKPFTCNLCGHHFSQKTSLTRHMRSHTGERPFPCEVCGKRFADKERTKIHMRTHTGEKPFSCEICGKCFSQKSTVKRHMSVHTGEKPFTCETCGKGFANRGNLNAHSKTHANSVNT</sequence>
<keyword evidence="6" id="KW-0539">Nucleus</keyword>
<evidence type="ECO:0000256" key="4">
    <source>
        <dbReference type="ARBA" id="ARBA00022771"/>
    </source>
</evidence>
<evidence type="ECO:0000313" key="10">
    <source>
        <dbReference type="Proteomes" id="UP000694941"/>
    </source>
</evidence>
<evidence type="ECO:0000256" key="1">
    <source>
        <dbReference type="ARBA" id="ARBA00004123"/>
    </source>
</evidence>
<feature type="domain" description="C2H2-type" evidence="9">
    <location>
        <begin position="944"/>
        <end position="971"/>
    </location>
</feature>
<dbReference type="PANTHER" id="PTHR16515:SF49">
    <property type="entry name" value="GASTRULA ZINC FINGER PROTEIN XLCGF49.1-LIKE-RELATED"/>
    <property type="match status" value="1"/>
</dbReference>
<dbReference type="PROSITE" id="PS50157">
    <property type="entry name" value="ZINC_FINGER_C2H2_2"/>
    <property type="match status" value="5"/>
</dbReference>
<evidence type="ECO:0000256" key="6">
    <source>
        <dbReference type="ARBA" id="ARBA00023242"/>
    </source>
</evidence>
<feature type="compositionally biased region" description="Polar residues" evidence="8">
    <location>
        <begin position="45"/>
        <end position="56"/>
    </location>
</feature>
<protein>
    <submittedName>
        <fullName evidence="11 12">Uncharacterized protein LOC111085841</fullName>
    </submittedName>
</protein>
<dbReference type="InterPro" id="IPR036236">
    <property type="entry name" value="Znf_C2H2_sf"/>
</dbReference>